<dbReference type="PATRIC" id="fig|1800.3.peg.817"/>
<organism evidence="1 2">
    <name type="scientific">Mycolicibacterium chubuense</name>
    <name type="common">Mycobacterium chubuense</name>
    <dbReference type="NCBI Taxonomy" id="1800"/>
    <lineage>
        <taxon>Bacteria</taxon>
        <taxon>Bacillati</taxon>
        <taxon>Actinomycetota</taxon>
        <taxon>Actinomycetes</taxon>
        <taxon>Mycobacteriales</taxon>
        <taxon>Mycobacteriaceae</taxon>
        <taxon>Mycolicibacterium</taxon>
    </lineage>
</organism>
<protein>
    <submittedName>
        <fullName evidence="1">Helix-turn-helix domain protein</fullName>
    </submittedName>
</protein>
<dbReference type="EMBL" id="JYNX01000018">
    <property type="protein sequence ID" value="KMO84221.1"/>
    <property type="molecule type" value="Genomic_DNA"/>
</dbReference>
<dbReference type="Pfam" id="PF12840">
    <property type="entry name" value="HTH_20"/>
    <property type="match status" value="1"/>
</dbReference>
<sequence length="212" mass="22573">MSGRRAEVLKVLRAADGPLSITAIAGELAIHPNTVRFHLDALAETGQVEAVEAGRTKPGRPPLMFRAVAGMDPAGPRDYQMLAGILADALARQPRPSARAMAAGRASAERVAEPARTRSRRQAVDRLTGLLDQLGFAPEKDSAATKSDEIRLRNCPFLELVDTRRDVICPIHLGIMQGALEAWDAPITVDALTPFAEPDLCVAHLVSAGSAS</sequence>
<dbReference type="InterPro" id="IPR011991">
    <property type="entry name" value="ArsR-like_HTH"/>
</dbReference>
<dbReference type="InterPro" id="IPR036390">
    <property type="entry name" value="WH_DNA-bd_sf"/>
</dbReference>
<accession>A0A0J6ZH94</accession>
<evidence type="ECO:0000313" key="2">
    <source>
        <dbReference type="Proteomes" id="UP000036176"/>
    </source>
</evidence>
<comment type="caution">
    <text evidence="1">The sequence shown here is derived from an EMBL/GenBank/DDBJ whole genome shotgun (WGS) entry which is preliminary data.</text>
</comment>
<dbReference type="RefSeq" id="WP_048416937.1">
    <property type="nucleotide sequence ID" value="NZ_JYNX01000018.1"/>
</dbReference>
<evidence type="ECO:0000313" key="1">
    <source>
        <dbReference type="EMBL" id="KMO84221.1"/>
    </source>
</evidence>
<dbReference type="OrthoDB" id="3399802at2"/>
<name>A0A0J6ZH94_MYCCU</name>
<dbReference type="SUPFAM" id="SSF46785">
    <property type="entry name" value="Winged helix' DNA-binding domain"/>
    <property type="match status" value="1"/>
</dbReference>
<dbReference type="Gene3D" id="1.10.10.10">
    <property type="entry name" value="Winged helix-like DNA-binding domain superfamily/Winged helix DNA-binding domain"/>
    <property type="match status" value="1"/>
</dbReference>
<gene>
    <name evidence="1" type="ORF">MCHUDSM44219_00813</name>
</gene>
<dbReference type="CDD" id="cd00090">
    <property type="entry name" value="HTH_ARSR"/>
    <property type="match status" value="1"/>
</dbReference>
<proteinExistence type="predicted"/>
<keyword evidence="2" id="KW-1185">Reference proteome</keyword>
<reference evidence="1 2" key="1">
    <citation type="journal article" date="2015" name="Genome Biol. Evol.">
        <title>Characterization of Three Mycobacterium spp. with Potential Use in Bioremediation by Genome Sequencing and Comparative Genomics.</title>
        <authorList>
            <person name="Das S."/>
            <person name="Pettersson B.M."/>
            <person name="Behra P.R."/>
            <person name="Ramesh M."/>
            <person name="Dasgupta S."/>
            <person name="Bhattacharya A."/>
            <person name="Kirsebom L.A."/>
        </authorList>
    </citation>
    <scope>NUCLEOTIDE SEQUENCE [LARGE SCALE GENOMIC DNA]</scope>
    <source>
        <strain evidence="1 2">DSM 44219</strain>
    </source>
</reference>
<dbReference type="Proteomes" id="UP000036176">
    <property type="component" value="Unassembled WGS sequence"/>
</dbReference>
<dbReference type="AlphaFoldDB" id="A0A0J6ZH94"/>
<dbReference type="InterPro" id="IPR036388">
    <property type="entry name" value="WH-like_DNA-bd_sf"/>
</dbReference>